<proteinExistence type="predicted"/>
<dbReference type="InterPro" id="IPR000551">
    <property type="entry name" value="MerR-type_HTH_dom"/>
</dbReference>
<sequence length="320" mass="34392">MEVQVVPPAELLTIGELAARAGVSVKTVRFWSDRGLLPEADRSSGGHRRYGPEAVERLQLIRSLRGLGVPLPDVSRVLDRDEAGDAADGPVDDSALADVVERQLDELGGQLTALRWREAGLRLLHESAPEQRAERLRLVGGLASPPDTDGVVRYWRRLLPYPLAARLVASITDMAVPQLPEAPTPAQVLAFARLHALTGSASDACLAAHRPVVPRADVLYDGLFEAYLLALDPLLAQRAPHSGAALDCFVDAHARAQDARDTPAFRRTLGRALAAGAEPVMDRYWQLADELSTAPTLGAAYAWLQSALDAELADADAYAS</sequence>
<organism evidence="3 4">
    <name type="scientific">Streptacidiphilus fuscans</name>
    <dbReference type="NCBI Taxonomy" id="2789292"/>
    <lineage>
        <taxon>Bacteria</taxon>
        <taxon>Bacillati</taxon>
        <taxon>Actinomycetota</taxon>
        <taxon>Actinomycetes</taxon>
        <taxon>Kitasatosporales</taxon>
        <taxon>Streptomycetaceae</taxon>
        <taxon>Streptacidiphilus</taxon>
    </lineage>
</organism>
<dbReference type="PRINTS" id="PR00040">
    <property type="entry name" value="HTHMERR"/>
</dbReference>
<accession>A0A931FFM1</accession>
<name>A0A931FFM1_9ACTN</name>
<dbReference type="PANTHER" id="PTHR30204">
    <property type="entry name" value="REDOX-CYCLING DRUG-SENSING TRANSCRIPTIONAL ACTIVATOR SOXR"/>
    <property type="match status" value="1"/>
</dbReference>
<protein>
    <submittedName>
        <fullName evidence="3">MerR family transcriptional regulator</fullName>
    </submittedName>
</protein>
<reference evidence="3" key="1">
    <citation type="submission" date="2020-11" db="EMBL/GenBank/DDBJ databases">
        <title>Isolation and identification of active actinomycetes.</title>
        <authorList>
            <person name="Yu B."/>
        </authorList>
    </citation>
    <scope>NUCLEOTIDE SEQUENCE</scope>
    <source>
        <strain evidence="3">NEAU-YB345</strain>
    </source>
</reference>
<gene>
    <name evidence="3" type="ORF">I2501_10900</name>
</gene>
<dbReference type="GO" id="GO:0003677">
    <property type="term" value="F:DNA binding"/>
    <property type="evidence" value="ECO:0007669"/>
    <property type="project" value="UniProtKB-KW"/>
</dbReference>
<dbReference type="Pfam" id="PF13411">
    <property type="entry name" value="MerR_1"/>
    <property type="match status" value="1"/>
</dbReference>
<evidence type="ECO:0000313" key="4">
    <source>
        <dbReference type="Proteomes" id="UP000657385"/>
    </source>
</evidence>
<feature type="domain" description="HTH merR-type" evidence="2">
    <location>
        <begin position="11"/>
        <end position="80"/>
    </location>
</feature>
<dbReference type="SMART" id="SM00422">
    <property type="entry name" value="HTH_MERR"/>
    <property type="match status" value="1"/>
</dbReference>
<dbReference type="SUPFAM" id="SSF46955">
    <property type="entry name" value="Putative DNA-binding domain"/>
    <property type="match status" value="1"/>
</dbReference>
<evidence type="ECO:0000259" key="2">
    <source>
        <dbReference type="PROSITE" id="PS50937"/>
    </source>
</evidence>
<evidence type="ECO:0000313" key="3">
    <source>
        <dbReference type="EMBL" id="MBF9068539.1"/>
    </source>
</evidence>
<dbReference type="GO" id="GO:0003700">
    <property type="term" value="F:DNA-binding transcription factor activity"/>
    <property type="evidence" value="ECO:0007669"/>
    <property type="project" value="InterPro"/>
</dbReference>
<dbReference type="InterPro" id="IPR047057">
    <property type="entry name" value="MerR_fam"/>
</dbReference>
<dbReference type="PANTHER" id="PTHR30204:SF93">
    <property type="entry name" value="HTH MERR-TYPE DOMAIN-CONTAINING PROTEIN"/>
    <property type="match status" value="1"/>
</dbReference>
<dbReference type="InterPro" id="IPR009061">
    <property type="entry name" value="DNA-bd_dom_put_sf"/>
</dbReference>
<comment type="caution">
    <text evidence="3">The sequence shown here is derived from an EMBL/GenBank/DDBJ whole genome shotgun (WGS) entry which is preliminary data.</text>
</comment>
<dbReference type="Proteomes" id="UP000657385">
    <property type="component" value="Unassembled WGS sequence"/>
</dbReference>
<evidence type="ECO:0000256" key="1">
    <source>
        <dbReference type="ARBA" id="ARBA00023125"/>
    </source>
</evidence>
<keyword evidence="4" id="KW-1185">Reference proteome</keyword>
<dbReference type="PROSITE" id="PS50937">
    <property type="entry name" value="HTH_MERR_2"/>
    <property type="match status" value="1"/>
</dbReference>
<keyword evidence="1" id="KW-0238">DNA-binding</keyword>
<dbReference type="AlphaFoldDB" id="A0A931FFM1"/>
<dbReference type="EMBL" id="JADPRT010000004">
    <property type="protein sequence ID" value="MBF9068539.1"/>
    <property type="molecule type" value="Genomic_DNA"/>
</dbReference>
<dbReference type="Gene3D" id="1.10.1660.10">
    <property type="match status" value="1"/>
</dbReference>